<dbReference type="STRING" id="1076256.A0A2H3BQX9"/>
<proteinExistence type="predicted"/>
<dbReference type="EMBL" id="KZ293424">
    <property type="protein sequence ID" value="PBK71344.1"/>
    <property type="molecule type" value="Genomic_DNA"/>
</dbReference>
<keyword evidence="3" id="KW-1185">Reference proteome</keyword>
<dbReference type="Gene3D" id="3.30.70.120">
    <property type="match status" value="1"/>
</dbReference>
<name>A0A2H3BQX9_9AGAR</name>
<evidence type="ECO:0000256" key="1">
    <source>
        <dbReference type="ARBA" id="ARBA00020998"/>
    </source>
</evidence>
<sequence length="117" mass="12951">MSVKFKLVFFGPSANTQAILDHLFLTFPQQLGNIGKYDQCAFITRGTGQFRPGPGADPTLGPVGQLGRVEEDRVEIVVNDGSKELVSKAIQELKKASSTRVHPYDEVAYDVFKMEDF</sequence>
<accession>A0A2H3BQX9</accession>
<dbReference type="AlphaFoldDB" id="A0A2H3BQX9"/>
<reference evidence="3" key="1">
    <citation type="journal article" date="2017" name="Nat. Ecol. Evol.">
        <title>Genome expansion and lineage-specific genetic innovations in the forest pathogenic fungi Armillaria.</title>
        <authorList>
            <person name="Sipos G."/>
            <person name="Prasanna A.N."/>
            <person name="Walter M.C."/>
            <person name="O'Connor E."/>
            <person name="Balint B."/>
            <person name="Krizsan K."/>
            <person name="Kiss B."/>
            <person name="Hess J."/>
            <person name="Varga T."/>
            <person name="Slot J."/>
            <person name="Riley R."/>
            <person name="Boka B."/>
            <person name="Rigling D."/>
            <person name="Barry K."/>
            <person name="Lee J."/>
            <person name="Mihaltcheva S."/>
            <person name="LaButti K."/>
            <person name="Lipzen A."/>
            <person name="Waldron R."/>
            <person name="Moloney N.M."/>
            <person name="Sperisen C."/>
            <person name="Kredics L."/>
            <person name="Vagvoelgyi C."/>
            <person name="Patrignani A."/>
            <person name="Fitzpatrick D."/>
            <person name="Nagy I."/>
            <person name="Doyle S."/>
            <person name="Anderson J.B."/>
            <person name="Grigoriev I.V."/>
            <person name="Gueldener U."/>
            <person name="Muensterkoetter M."/>
            <person name="Nagy L.G."/>
        </authorList>
    </citation>
    <scope>NUCLEOTIDE SEQUENCE [LARGE SCALE GENOMIC DNA]</scope>
    <source>
        <strain evidence="3">28-4</strain>
    </source>
</reference>
<evidence type="ECO:0000313" key="2">
    <source>
        <dbReference type="EMBL" id="PBK71344.1"/>
    </source>
</evidence>
<dbReference type="InterPro" id="IPR015867">
    <property type="entry name" value="N-reg_PII/ATP_PRibTrfase_C"/>
</dbReference>
<gene>
    <name evidence="2" type="ORF">ARMSODRAFT_934052</name>
</gene>
<dbReference type="SUPFAM" id="SSF102705">
    <property type="entry name" value="NIF3 (NGG1p interacting factor 3)-like"/>
    <property type="match status" value="1"/>
</dbReference>
<dbReference type="PANTHER" id="PTHR41774">
    <property type="match status" value="1"/>
</dbReference>
<organism evidence="2 3">
    <name type="scientific">Armillaria solidipes</name>
    <dbReference type="NCBI Taxonomy" id="1076256"/>
    <lineage>
        <taxon>Eukaryota</taxon>
        <taxon>Fungi</taxon>
        <taxon>Dikarya</taxon>
        <taxon>Basidiomycota</taxon>
        <taxon>Agaricomycotina</taxon>
        <taxon>Agaricomycetes</taxon>
        <taxon>Agaricomycetidae</taxon>
        <taxon>Agaricales</taxon>
        <taxon>Marasmiineae</taxon>
        <taxon>Physalacriaceae</taxon>
        <taxon>Armillaria</taxon>
    </lineage>
</organism>
<protein>
    <recommendedName>
        <fullName evidence="1">ATP phosphoribosyltransferase</fullName>
    </recommendedName>
</protein>
<dbReference type="Proteomes" id="UP000218334">
    <property type="component" value="Unassembled WGS sequence"/>
</dbReference>
<dbReference type="PANTHER" id="PTHR41774:SF1">
    <property type="entry name" value="NGG1P INTERACTING FACTOR NIF3"/>
    <property type="match status" value="1"/>
</dbReference>
<evidence type="ECO:0000313" key="3">
    <source>
        <dbReference type="Proteomes" id="UP000218334"/>
    </source>
</evidence>
<dbReference type="InterPro" id="IPR036069">
    <property type="entry name" value="DUF34/NIF3_sf"/>
</dbReference>